<dbReference type="SUPFAM" id="SSF53756">
    <property type="entry name" value="UDP-Glycosyltransferase/glycogen phosphorylase"/>
    <property type="match status" value="1"/>
</dbReference>
<evidence type="ECO:0000313" key="4">
    <source>
        <dbReference type="Proteomes" id="UP000215137"/>
    </source>
</evidence>
<feature type="domain" description="Glycosyl transferase family 1" evidence="1">
    <location>
        <begin position="179"/>
        <end position="354"/>
    </location>
</feature>
<dbReference type="EMBL" id="CP022983">
    <property type="protein sequence ID" value="ASV66489.1"/>
    <property type="molecule type" value="Genomic_DNA"/>
</dbReference>
<accession>A0A248TEA4</accession>
<organism evidence="3 4">
    <name type="scientific">Cytobacillus kochii</name>
    <dbReference type="NCBI Taxonomy" id="859143"/>
    <lineage>
        <taxon>Bacteria</taxon>
        <taxon>Bacillati</taxon>
        <taxon>Bacillota</taxon>
        <taxon>Bacilli</taxon>
        <taxon>Bacillales</taxon>
        <taxon>Bacillaceae</taxon>
        <taxon>Cytobacillus</taxon>
    </lineage>
</organism>
<evidence type="ECO:0000259" key="1">
    <source>
        <dbReference type="Pfam" id="PF00534"/>
    </source>
</evidence>
<dbReference type="InterPro" id="IPR028098">
    <property type="entry name" value="Glyco_trans_4-like_N"/>
</dbReference>
<dbReference type="Pfam" id="PF13439">
    <property type="entry name" value="Glyco_transf_4"/>
    <property type="match status" value="1"/>
</dbReference>
<evidence type="ECO:0000313" key="3">
    <source>
        <dbReference type="EMBL" id="ASV66489.1"/>
    </source>
</evidence>
<dbReference type="InterPro" id="IPR001296">
    <property type="entry name" value="Glyco_trans_1"/>
</dbReference>
<keyword evidence="4" id="KW-1185">Reference proteome</keyword>
<dbReference type="AlphaFoldDB" id="A0A248TEA4"/>
<gene>
    <name evidence="3" type="ORF">CKF48_03625</name>
</gene>
<sequence length="396" mass="45338">MRLALICTEKLPSPAIKGGAIQMMIDGVVPFLSKENNLTIFSVTDPSLPDYEVRNEVQYIRLPSESYEIDIAKILTEKRFDIIHVFNRPLNIPLYKKASPSSQFVLGLHNDMLSEKKVSLENGKEIVNSVERIVTVSEYIKQTVVERFPEAESKTKVVYSGVDLVEYPPVWSEKGKQIREEYRQKYNIGDKKVILFVGRLTKNKGPHLLISAFKAIAKRYPHTVLVIAGGKWFSDDGINNYIRYLKKLAEPLGDKVIFTNFIPASEISNIFLMSDIFCCSSQWQEPLARVHYEAFAAGIPIISTNRGGNAEIVTHKETGYLIEKYDQASEFAKGINFYLKNPDTINSITRNARELVESNFQFHHVASRLTNVYSELIPKQNKDHYRKMFRSPLFRF</sequence>
<keyword evidence="3" id="KW-0808">Transferase</keyword>
<dbReference type="GO" id="GO:0016757">
    <property type="term" value="F:glycosyltransferase activity"/>
    <property type="evidence" value="ECO:0007669"/>
    <property type="project" value="InterPro"/>
</dbReference>
<dbReference type="Gene3D" id="3.40.50.2000">
    <property type="entry name" value="Glycogen Phosphorylase B"/>
    <property type="match status" value="2"/>
</dbReference>
<protein>
    <submittedName>
        <fullName evidence="3">Glycosyl transferase</fullName>
    </submittedName>
</protein>
<dbReference type="CDD" id="cd03801">
    <property type="entry name" value="GT4_PimA-like"/>
    <property type="match status" value="1"/>
</dbReference>
<dbReference type="RefSeq" id="WP_095370064.1">
    <property type="nucleotide sequence ID" value="NZ_CP022983.1"/>
</dbReference>
<evidence type="ECO:0000259" key="2">
    <source>
        <dbReference type="Pfam" id="PF13439"/>
    </source>
</evidence>
<dbReference type="PANTHER" id="PTHR12526:SF638">
    <property type="entry name" value="SPORE COAT PROTEIN SA"/>
    <property type="match status" value="1"/>
</dbReference>
<name>A0A248TEA4_9BACI</name>
<reference evidence="3 4" key="1">
    <citation type="submission" date="2017-08" db="EMBL/GenBank/DDBJ databases">
        <title>Complete Genome Sequence of Bacillus kochii Oregon-R-modENCODE STRAIN BDGP4, isolated from Drosophila melanogaster gut.</title>
        <authorList>
            <person name="Wan K.H."/>
            <person name="Yu C."/>
            <person name="Park S."/>
            <person name="Hammonds A.S."/>
            <person name="Booth B.W."/>
            <person name="Celniker S.E."/>
        </authorList>
    </citation>
    <scope>NUCLEOTIDE SEQUENCE [LARGE SCALE GENOMIC DNA]</scope>
    <source>
        <strain evidence="3 4">BDGP4</strain>
    </source>
</reference>
<dbReference type="Proteomes" id="UP000215137">
    <property type="component" value="Chromosome"/>
</dbReference>
<dbReference type="KEGG" id="bko:CKF48_03625"/>
<feature type="domain" description="Glycosyltransferase subfamily 4-like N-terminal" evidence="2">
    <location>
        <begin position="69"/>
        <end position="164"/>
    </location>
</feature>
<proteinExistence type="predicted"/>
<dbReference type="Pfam" id="PF00534">
    <property type="entry name" value="Glycos_transf_1"/>
    <property type="match status" value="1"/>
</dbReference>
<dbReference type="OrthoDB" id="139410at2"/>
<dbReference type="PANTHER" id="PTHR12526">
    <property type="entry name" value="GLYCOSYLTRANSFERASE"/>
    <property type="match status" value="1"/>
</dbReference>